<dbReference type="InterPro" id="IPR050776">
    <property type="entry name" value="Ank_Repeat/CDKN_Inhibitor"/>
</dbReference>
<keyword evidence="1" id="KW-0677">Repeat</keyword>
<accession>A0A0K6S7G7</accession>
<evidence type="ECO:0000313" key="3">
    <source>
        <dbReference type="EMBL" id="CUC09609.1"/>
    </source>
</evidence>
<dbReference type="VEuPathDB" id="CryptoDB:Cvel_21714"/>
<gene>
    <name evidence="3" type="ORF">Cvel_21714.t2</name>
</gene>
<protein>
    <submittedName>
        <fullName evidence="3">Uncharacterized protein</fullName>
    </submittedName>
</protein>
<evidence type="ECO:0000256" key="1">
    <source>
        <dbReference type="ARBA" id="ARBA00022737"/>
    </source>
</evidence>
<evidence type="ECO:0000256" key="2">
    <source>
        <dbReference type="ARBA" id="ARBA00023043"/>
    </source>
</evidence>
<name>A0A0K6S7G7_9ALVE</name>
<keyword evidence="2" id="KW-0040">ANK repeat</keyword>
<reference evidence="3" key="1">
    <citation type="submission" date="2014-11" db="EMBL/GenBank/DDBJ databases">
        <title>Molecular phylogeny of cliff fern family Woodsiaceae with morphological implications.</title>
        <authorList>
            <person name="Shao Y.-Z."/>
            <person name="Wei R."/>
            <person name="Zhang X.-C."/>
        </authorList>
    </citation>
    <scope>NUCLEOTIDE SEQUENCE</scope>
</reference>
<dbReference type="InterPro" id="IPR002110">
    <property type="entry name" value="Ankyrin_rpt"/>
</dbReference>
<dbReference type="SUPFAM" id="SSF48403">
    <property type="entry name" value="Ankyrin repeat"/>
    <property type="match status" value="1"/>
</dbReference>
<dbReference type="GO" id="GO:0005634">
    <property type="term" value="C:nucleus"/>
    <property type="evidence" value="ECO:0007669"/>
    <property type="project" value="TreeGrafter"/>
</dbReference>
<dbReference type="AlphaFoldDB" id="A0A0K6S7G7"/>
<dbReference type="PANTHER" id="PTHR24201:SF2">
    <property type="entry name" value="ANKYRIN REPEAT DOMAIN-CONTAINING PROTEIN 42"/>
    <property type="match status" value="1"/>
</dbReference>
<dbReference type="PhylomeDB" id="A0A0K6S7G7"/>
<dbReference type="EMBL" id="CDMZ01001171">
    <property type="protein sequence ID" value="CUC09609.1"/>
    <property type="molecule type" value="Genomic_DNA"/>
</dbReference>
<dbReference type="InterPro" id="IPR036770">
    <property type="entry name" value="Ankyrin_rpt-contain_sf"/>
</dbReference>
<dbReference type="Gene3D" id="1.25.40.20">
    <property type="entry name" value="Ankyrin repeat-containing domain"/>
    <property type="match status" value="1"/>
</dbReference>
<dbReference type="PANTHER" id="PTHR24201">
    <property type="entry name" value="ANK_REP_REGION DOMAIN-CONTAINING PROTEIN"/>
    <property type="match status" value="1"/>
</dbReference>
<proteinExistence type="predicted"/>
<organism evidence="3">
    <name type="scientific">Chromera velia CCMP2878</name>
    <dbReference type="NCBI Taxonomy" id="1169474"/>
    <lineage>
        <taxon>Eukaryota</taxon>
        <taxon>Sar</taxon>
        <taxon>Alveolata</taxon>
        <taxon>Colpodellida</taxon>
        <taxon>Chromeraceae</taxon>
        <taxon>Chromera</taxon>
    </lineage>
</organism>
<dbReference type="Pfam" id="PF12796">
    <property type="entry name" value="Ank_2"/>
    <property type="match status" value="1"/>
</dbReference>
<sequence length="151" mass="16418">MVEALASMSADLSAKSTRNDLPAHKAAWNGHSGTLRLLHSLGANVTGESGKPWRPAIQAAVQGHVEVLRTLHELGADLASPGKDIWSPAQHAANRGQLLALKFLYDIKAVDVKTVLDMERHGLAKSECLEFLKEAQRKPDRFVDDAPPQLQ</sequence>